<evidence type="ECO:0008006" key="2">
    <source>
        <dbReference type="Google" id="ProtNLM"/>
    </source>
</evidence>
<name>S4S1C5_PETMA</name>
<reference evidence="1" key="1">
    <citation type="submission" date="2025-05" db="UniProtKB">
        <authorList>
            <consortium name="Ensembl"/>
        </authorList>
    </citation>
    <scope>IDENTIFICATION</scope>
</reference>
<proteinExistence type="predicted"/>
<dbReference type="SUPFAM" id="SSF52058">
    <property type="entry name" value="L domain-like"/>
    <property type="match status" value="1"/>
</dbReference>
<sequence length="34" mass="3892">CNINQLQRIPEGAFDKLTKLETLHLQTNELQSVP</sequence>
<protein>
    <recommendedName>
        <fullName evidence="2">Variable lymphocyte receptor A cassette</fullName>
    </recommendedName>
</protein>
<dbReference type="GeneTree" id="ENSGT01030000239436"/>
<dbReference type="Ensembl" id="ENSPMAT00000011216.1">
    <property type="protein sequence ID" value="ENSPMAP00000011170.1"/>
    <property type="gene ID" value="ENSPMAG00000010189.1"/>
</dbReference>
<dbReference type="Gene3D" id="3.80.10.10">
    <property type="entry name" value="Ribonuclease Inhibitor"/>
    <property type="match status" value="1"/>
</dbReference>
<accession>S4S1C5</accession>
<dbReference type="AlphaFoldDB" id="S4S1C5"/>
<dbReference type="HOGENOM" id="CLU_000288_148_1_1"/>
<organism evidence="1">
    <name type="scientific">Petromyzon marinus</name>
    <name type="common">Sea lamprey</name>
    <dbReference type="NCBI Taxonomy" id="7757"/>
    <lineage>
        <taxon>Eukaryota</taxon>
        <taxon>Metazoa</taxon>
        <taxon>Chordata</taxon>
        <taxon>Craniata</taxon>
        <taxon>Vertebrata</taxon>
        <taxon>Cyclostomata</taxon>
        <taxon>Hyperoartia</taxon>
        <taxon>Petromyzontiformes</taxon>
        <taxon>Petromyzontidae</taxon>
        <taxon>Petromyzon</taxon>
    </lineage>
</organism>
<evidence type="ECO:0000313" key="1">
    <source>
        <dbReference type="Ensembl" id="ENSPMAP00000011267.1"/>
    </source>
</evidence>
<dbReference type="Ensembl" id="ENSPMAT00000011313.1">
    <property type="protein sequence ID" value="ENSPMAP00000011267.1"/>
    <property type="gene ID" value="ENSPMAG00000010286.1"/>
</dbReference>
<dbReference type="InterPro" id="IPR032675">
    <property type="entry name" value="LRR_dom_sf"/>
</dbReference>